<proteinExistence type="predicted"/>
<keyword evidence="3" id="KW-1185">Reference proteome</keyword>
<gene>
    <name evidence="2" type="ORF">SCMU_41370</name>
</gene>
<evidence type="ECO:0000313" key="3">
    <source>
        <dbReference type="Proteomes" id="UP001319861"/>
    </source>
</evidence>
<accession>A0ABN6FQ26</accession>
<dbReference type="Pfam" id="PF14417">
    <property type="entry name" value="MEDS"/>
    <property type="match status" value="1"/>
</dbReference>
<dbReference type="Proteomes" id="UP001319861">
    <property type="component" value="Chromosome"/>
</dbReference>
<dbReference type="RefSeq" id="WP_229230912.1">
    <property type="nucleotide sequence ID" value="NZ_AP024525.1"/>
</dbReference>
<dbReference type="InterPro" id="IPR025847">
    <property type="entry name" value="MEDS_domain"/>
</dbReference>
<dbReference type="EMBL" id="AP024525">
    <property type="protein sequence ID" value="BCT78295.1"/>
    <property type="molecule type" value="Genomic_DNA"/>
</dbReference>
<organism evidence="2 3">
    <name type="scientific">Sinomonas cyclohexanicum</name>
    <name type="common">Corynebacterium cyclohexanicum</name>
    <dbReference type="NCBI Taxonomy" id="322009"/>
    <lineage>
        <taxon>Bacteria</taxon>
        <taxon>Bacillati</taxon>
        <taxon>Actinomycetota</taxon>
        <taxon>Actinomycetes</taxon>
        <taxon>Micrococcales</taxon>
        <taxon>Micrococcaceae</taxon>
        <taxon>Sinomonas</taxon>
    </lineage>
</organism>
<evidence type="ECO:0000259" key="1">
    <source>
        <dbReference type="Pfam" id="PF14417"/>
    </source>
</evidence>
<name>A0ABN6FQ26_SINCY</name>
<reference evidence="2 3" key="1">
    <citation type="journal article" date="2021" name="J. Biosci. Bioeng.">
        <title>Identification and characterization of a chc gene cluster responsible for the aromatization pathway of cyclohexanecarboxylate degradation in Sinomonas cyclohexanicum ATCC 51369.</title>
        <authorList>
            <person name="Yamamoto T."/>
            <person name="Hasegawa Y."/>
            <person name="Lau P.C.K."/>
            <person name="Iwaki H."/>
        </authorList>
    </citation>
    <scope>NUCLEOTIDE SEQUENCE [LARGE SCALE GENOMIC DNA]</scope>
    <source>
        <strain evidence="2 3">ATCC 51369</strain>
    </source>
</reference>
<protein>
    <recommendedName>
        <fullName evidence="1">MEDS domain-containing protein</fullName>
    </recommendedName>
</protein>
<feature type="domain" description="MEDS" evidence="1">
    <location>
        <begin position="18"/>
        <end position="167"/>
    </location>
</feature>
<sequence>MHEHSTRARSAARWPTGHIGWVYRGMPEFEGRVASFLAEGHTRRERQVFIADDPRASLWPKYLMARGSLIVLSTAEVYGPERIADATAQRTAFESFLVEARALGYTGLRVAADNTSLTSGPDRLGAWLRWEHEADLLMQAHPMTGLCAFDQTRSDPLTLEAVLSVHRTQHATGPQPVQGPPTAPA</sequence>
<evidence type="ECO:0000313" key="2">
    <source>
        <dbReference type="EMBL" id="BCT78295.1"/>
    </source>
</evidence>